<evidence type="ECO:0000256" key="2">
    <source>
        <dbReference type="ARBA" id="ARBA00001941"/>
    </source>
</evidence>
<keyword evidence="6" id="KW-0963">Cytoplasm</keyword>
<dbReference type="Gene3D" id="2.70.98.30">
    <property type="entry name" value="Golgi alpha-mannosidase II, domain 4"/>
    <property type="match status" value="1"/>
</dbReference>
<dbReference type="EC" id="3.2.1.24" evidence="5"/>
<dbReference type="InterPro" id="IPR041147">
    <property type="entry name" value="GH38_C"/>
</dbReference>
<dbReference type="Pfam" id="PF17677">
    <property type="entry name" value="Glyco_hydro38C2"/>
    <property type="match status" value="1"/>
</dbReference>
<dbReference type="Pfam" id="PF22907">
    <property type="entry name" value="Ams1-like_1st"/>
    <property type="match status" value="1"/>
</dbReference>
<dbReference type="SUPFAM" id="SSF88713">
    <property type="entry name" value="Glycoside hydrolase/deacetylase"/>
    <property type="match status" value="1"/>
</dbReference>
<name>F0ZLT2_DICPU</name>
<dbReference type="Pfam" id="PF09261">
    <property type="entry name" value="Alpha-mann_mid"/>
    <property type="match status" value="1"/>
</dbReference>
<dbReference type="OrthoDB" id="10261055at2759"/>
<dbReference type="FunCoup" id="F0ZLT2">
    <property type="interactions" value="76"/>
</dbReference>
<proteinExistence type="inferred from homology"/>
<protein>
    <recommendedName>
        <fullName evidence="11">Alpha-mannosidase 2C1</fullName>
        <ecNumber evidence="5">3.2.1.24</ecNumber>
    </recommendedName>
    <alternativeName>
        <fullName evidence="13">Alpha-D-mannoside mannohydrolase</fullName>
    </alternativeName>
    <alternativeName>
        <fullName evidence="12">Mannosidase alpha class 2C member 1</fullName>
    </alternativeName>
</protein>
<keyword evidence="10" id="KW-0326">Glycosidase</keyword>
<evidence type="ECO:0000256" key="3">
    <source>
        <dbReference type="ARBA" id="ARBA00004496"/>
    </source>
</evidence>
<dbReference type="GO" id="GO:0004559">
    <property type="term" value="F:alpha-mannosidase activity"/>
    <property type="evidence" value="ECO:0000318"/>
    <property type="project" value="GO_Central"/>
</dbReference>
<dbReference type="InterPro" id="IPR011330">
    <property type="entry name" value="Glyco_hydro/deAcase_b/a-brl"/>
</dbReference>
<evidence type="ECO:0000256" key="13">
    <source>
        <dbReference type="ARBA" id="ARBA00075077"/>
    </source>
</evidence>
<dbReference type="GeneID" id="10501782"/>
<evidence type="ECO:0000256" key="10">
    <source>
        <dbReference type="ARBA" id="ARBA00023295"/>
    </source>
</evidence>
<dbReference type="Pfam" id="PF07748">
    <property type="entry name" value="Glyco_hydro_38C"/>
    <property type="match status" value="1"/>
</dbReference>
<dbReference type="InterPro" id="IPR037094">
    <property type="entry name" value="Glyco_hydro_38_cen_sf"/>
</dbReference>
<dbReference type="AlphaFoldDB" id="F0ZLT2"/>
<evidence type="ECO:0000256" key="11">
    <source>
        <dbReference type="ARBA" id="ARBA00070768"/>
    </source>
</evidence>
<dbReference type="InterPro" id="IPR015341">
    <property type="entry name" value="Glyco_hydro_38_cen"/>
</dbReference>
<dbReference type="SUPFAM" id="SSF88688">
    <property type="entry name" value="Families 57/38 glycoside transferase middle domain"/>
    <property type="match status" value="1"/>
</dbReference>
<dbReference type="eggNOG" id="KOG4342">
    <property type="taxonomic scope" value="Eukaryota"/>
</dbReference>
<dbReference type="InterPro" id="IPR000602">
    <property type="entry name" value="Glyco_hydro_38_N"/>
</dbReference>
<evidence type="ECO:0000256" key="8">
    <source>
        <dbReference type="ARBA" id="ARBA00022801"/>
    </source>
</evidence>
<evidence type="ECO:0000256" key="12">
    <source>
        <dbReference type="ARBA" id="ARBA00075013"/>
    </source>
</evidence>
<dbReference type="InterPro" id="IPR054723">
    <property type="entry name" value="Ams1-like_N"/>
</dbReference>
<comment type="subcellular location">
    <subcellularLocation>
        <location evidence="3">Cytoplasm</location>
    </subcellularLocation>
</comment>
<dbReference type="GO" id="GO:0046872">
    <property type="term" value="F:metal ion binding"/>
    <property type="evidence" value="ECO:0007669"/>
    <property type="project" value="UniProtKB-KW"/>
</dbReference>
<dbReference type="Gene3D" id="2.60.40.2220">
    <property type="match status" value="1"/>
</dbReference>
<dbReference type="InParanoid" id="F0ZLT2"/>
<dbReference type="EMBL" id="GL871071">
    <property type="protein sequence ID" value="EGC35112.1"/>
    <property type="molecule type" value="Genomic_DNA"/>
</dbReference>
<keyword evidence="9" id="KW-0170">Cobalt</keyword>
<comment type="catalytic activity">
    <reaction evidence="1">
        <text>Hydrolysis of terminal, non-reducing alpha-D-mannose residues in alpha-D-mannosides.</text>
        <dbReference type="EC" id="3.2.1.24"/>
    </reaction>
</comment>
<dbReference type="Proteomes" id="UP000001064">
    <property type="component" value="Unassembled WGS sequence"/>
</dbReference>
<dbReference type="PANTHER" id="PTHR46017:SF1">
    <property type="entry name" value="ALPHA-MANNOSIDASE 2C1"/>
    <property type="match status" value="1"/>
</dbReference>
<keyword evidence="8" id="KW-0378">Hydrolase</keyword>
<keyword evidence="7" id="KW-0479">Metal-binding</keyword>
<evidence type="ECO:0000256" key="6">
    <source>
        <dbReference type="ARBA" id="ARBA00022490"/>
    </source>
</evidence>
<sequence length="1064" mass="121334">MSVMLKNPEITLERVEKFISEVYFVNSNLYGKLNLHKTKENIKIQVSPKVDLNGKKATELSYKDCKVGDSFGPSWAYYWFKINLIIPNEWKDQTVHFVWNSSSEAMIWIDGVPTQGFTGGTWVDRRLDYKLTDRARGGESYEFYIEMGCYGMFGVGKDGLINACDPDKTFSLAACELVVQNKEAYELYYYFQMLYDMAKHFPNESIRKHQALWTSNDMINKCNTDNISSFKKCIDIAKEFFSNKNGDSQTTISAIGGCHIDACWLWYRDITVSKCARSFATQILYMDYYKDYKFTQSQATLYEFVKENYPDLYERMKEKVRAGQLIPTGGTWVEMDGNLPSGESFIRQFLVGQKFFREEFGKNCSVFWLPDTFGYSAQLPQVCNHMGINKFITQKLSWNNINKFPHSTFIWEGLDGSQVLTHFPPADTYNSQADVKEVVMSSTKNKDIDRCNESMLVYGHGDGGGGPTIEMIERLKRMSNTDGIPKVEFSTPERFFERVEPHKNKLLKWVGELYFELHRGTYTSQALTKKGNRRCEFELHACEMLSSYCELIVPGFKAPDFSKLWKTVLFNQFHDILPGSSIGLVYEDTWKDHQHVLTECQNIITQCLNHITGSLMTIDNIPAQTAPSSEFVLAFNANDFEITRVIEIPKSTKDLQAQYINAAQTSYNGLPLGTATIPANGFSAINISTQGDHSTINRKPDHPVTTEQLPNGDILVVNKYIKLIIGADGIIKSLIELSSGREILKDNGSLGNRFIIYEDIPKFWDAWCLEIYSLEKPVSVLKGSCKIIEKGPLRAIIQAHYDSTGFPSGVGSINQSIVIHFNSARIDFETEVDWHESHKILKVDFDTNIRSASANYDIQFGHIPRPTHYNSSWDWAKFEVVGHRWADLSESYGVGLSLLNDCKYGYSINDGRMALSLLRSPKSPDENCDMGIHTFTYSIYPHRGNLQDSHVIKEGYELNNNFYIGHQPFQLSSATHIQRSFLTTDKEQVILETIKKAEDGNGHIIRVYESFGGRTTFNFKTSLLPIPFKSIIECNGLEEPIGQPFDFNTTITINPFQIKSFKFI</sequence>
<comment type="cofactor">
    <cofactor evidence="2">
        <name>Co(2+)</name>
        <dbReference type="ChEBI" id="CHEBI:48828"/>
    </cofactor>
</comment>
<evidence type="ECO:0000259" key="14">
    <source>
        <dbReference type="SMART" id="SM00872"/>
    </source>
</evidence>
<dbReference type="InterPro" id="IPR011013">
    <property type="entry name" value="Gal_mutarotase_sf_dom"/>
</dbReference>
<evidence type="ECO:0000256" key="4">
    <source>
        <dbReference type="ARBA" id="ARBA00009792"/>
    </source>
</evidence>
<dbReference type="GO" id="GO:0005737">
    <property type="term" value="C:cytoplasm"/>
    <property type="evidence" value="ECO:0007669"/>
    <property type="project" value="UniProtKB-SubCell"/>
</dbReference>
<dbReference type="STRING" id="5786.F0ZLT2"/>
<keyword evidence="16" id="KW-1185">Reference proteome</keyword>
<dbReference type="SUPFAM" id="SSF74650">
    <property type="entry name" value="Galactose mutarotase-like"/>
    <property type="match status" value="1"/>
</dbReference>
<dbReference type="VEuPathDB" id="AmoebaDB:DICPUDRAFT_55378"/>
<dbReference type="InterPro" id="IPR027291">
    <property type="entry name" value="Glyco_hydro_38_N_sf"/>
</dbReference>
<evidence type="ECO:0000256" key="7">
    <source>
        <dbReference type="ARBA" id="ARBA00022723"/>
    </source>
</evidence>
<accession>F0ZLT2</accession>
<dbReference type="FunFam" id="2.60.40.2220:FF:000001">
    <property type="entry name" value="Alpha-mannosidase 2C1"/>
    <property type="match status" value="1"/>
</dbReference>
<dbReference type="FunFam" id="1.20.1270.50:FF:000004">
    <property type="entry name" value="alpha-mannosidase 2C1 isoform X1"/>
    <property type="match status" value="1"/>
</dbReference>
<dbReference type="GO" id="GO:0006013">
    <property type="term" value="P:mannose metabolic process"/>
    <property type="evidence" value="ECO:0007669"/>
    <property type="project" value="InterPro"/>
</dbReference>
<dbReference type="Gene3D" id="3.20.110.10">
    <property type="entry name" value="Glycoside hydrolase 38, N terminal domain"/>
    <property type="match status" value="1"/>
</dbReference>
<dbReference type="Pfam" id="PF01074">
    <property type="entry name" value="Glyco_hydro_38N"/>
    <property type="match status" value="1"/>
</dbReference>
<dbReference type="PANTHER" id="PTHR46017">
    <property type="entry name" value="ALPHA-MANNOSIDASE 2C1"/>
    <property type="match status" value="1"/>
</dbReference>
<evidence type="ECO:0000256" key="5">
    <source>
        <dbReference type="ARBA" id="ARBA00012752"/>
    </source>
</evidence>
<dbReference type="FunFam" id="2.70.98.30:FF:000001">
    <property type="entry name" value="alpha-mannosidase 2C1 isoform X2"/>
    <property type="match status" value="1"/>
</dbReference>
<dbReference type="GO" id="GO:0009313">
    <property type="term" value="P:oligosaccharide catabolic process"/>
    <property type="evidence" value="ECO:0000318"/>
    <property type="project" value="GO_Central"/>
</dbReference>
<dbReference type="InterPro" id="IPR028995">
    <property type="entry name" value="Glyco_hydro_57/38_cen_sf"/>
</dbReference>
<dbReference type="InterPro" id="IPR011682">
    <property type="entry name" value="Glyco_hydro_38_C"/>
</dbReference>
<reference evidence="16" key="1">
    <citation type="journal article" date="2011" name="Genome Biol.">
        <title>Comparative genomics of the social amoebae Dictyostelium discoideum and Dictyostelium purpureum.</title>
        <authorList>
            <consortium name="US DOE Joint Genome Institute (JGI-PGF)"/>
            <person name="Sucgang R."/>
            <person name="Kuo A."/>
            <person name="Tian X."/>
            <person name="Salerno W."/>
            <person name="Parikh A."/>
            <person name="Feasley C.L."/>
            <person name="Dalin E."/>
            <person name="Tu H."/>
            <person name="Huang E."/>
            <person name="Barry K."/>
            <person name="Lindquist E."/>
            <person name="Shapiro H."/>
            <person name="Bruce D."/>
            <person name="Schmutz J."/>
            <person name="Salamov A."/>
            <person name="Fey P."/>
            <person name="Gaudet P."/>
            <person name="Anjard C."/>
            <person name="Babu M.M."/>
            <person name="Basu S."/>
            <person name="Bushmanova Y."/>
            <person name="van der Wel H."/>
            <person name="Katoh-Kurasawa M."/>
            <person name="Dinh C."/>
            <person name="Coutinho P.M."/>
            <person name="Saito T."/>
            <person name="Elias M."/>
            <person name="Schaap P."/>
            <person name="Kay R.R."/>
            <person name="Henrissat B."/>
            <person name="Eichinger L."/>
            <person name="Rivero F."/>
            <person name="Putnam N.H."/>
            <person name="West C.M."/>
            <person name="Loomis W.F."/>
            <person name="Chisholm R.L."/>
            <person name="Shaulsky G."/>
            <person name="Strassmann J.E."/>
            <person name="Queller D.C."/>
            <person name="Kuspa A."/>
            <person name="Grigoriev I.V."/>
        </authorList>
    </citation>
    <scope>NUCLEOTIDE SEQUENCE [LARGE SCALE GENOMIC DNA]</scope>
    <source>
        <strain evidence="16">QSDP1</strain>
    </source>
</reference>
<organism evidence="15 16">
    <name type="scientific">Dictyostelium purpureum</name>
    <name type="common">Slime mold</name>
    <dbReference type="NCBI Taxonomy" id="5786"/>
    <lineage>
        <taxon>Eukaryota</taxon>
        <taxon>Amoebozoa</taxon>
        <taxon>Evosea</taxon>
        <taxon>Eumycetozoa</taxon>
        <taxon>Dictyostelia</taxon>
        <taxon>Dictyosteliales</taxon>
        <taxon>Dictyosteliaceae</taxon>
        <taxon>Dictyostelium</taxon>
    </lineage>
</organism>
<feature type="domain" description="Glycoside hydrolase family 38 central" evidence="14">
    <location>
        <begin position="516"/>
        <end position="593"/>
    </location>
</feature>
<dbReference type="RefSeq" id="XP_003288364.1">
    <property type="nucleotide sequence ID" value="XM_003288316.1"/>
</dbReference>
<comment type="similarity">
    <text evidence="4">Belongs to the glycosyl hydrolase 38 family.</text>
</comment>
<dbReference type="SMART" id="SM00872">
    <property type="entry name" value="Alpha-mann_mid"/>
    <property type="match status" value="1"/>
</dbReference>
<gene>
    <name evidence="15" type="ORF">DICPUDRAFT_55378</name>
</gene>
<dbReference type="KEGG" id="dpp:DICPUDRAFT_55378"/>
<dbReference type="FunFam" id="3.20.110.10:FF:000002">
    <property type="entry name" value="alpha-mannosidase 2C1 isoform X1"/>
    <property type="match status" value="1"/>
</dbReference>
<evidence type="ECO:0000313" key="15">
    <source>
        <dbReference type="EMBL" id="EGC35112.1"/>
    </source>
</evidence>
<dbReference type="Gene3D" id="1.20.1270.50">
    <property type="entry name" value="Glycoside hydrolase family 38, central domain"/>
    <property type="match status" value="1"/>
</dbReference>
<dbReference type="GO" id="GO:0030246">
    <property type="term" value="F:carbohydrate binding"/>
    <property type="evidence" value="ECO:0007669"/>
    <property type="project" value="InterPro"/>
</dbReference>
<evidence type="ECO:0000256" key="1">
    <source>
        <dbReference type="ARBA" id="ARBA00000365"/>
    </source>
</evidence>
<evidence type="ECO:0000256" key="9">
    <source>
        <dbReference type="ARBA" id="ARBA00023285"/>
    </source>
</evidence>
<evidence type="ECO:0000313" key="16">
    <source>
        <dbReference type="Proteomes" id="UP000001064"/>
    </source>
</evidence>
<dbReference type="OMA" id="GQYWDAW"/>